<feature type="transmembrane region" description="Helical" evidence="1">
    <location>
        <begin position="58"/>
        <end position="76"/>
    </location>
</feature>
<name>A6I5R5_RAT</name>
<reference evidence="3" key="1">
    <citation type="submission" date="2005-09" db="EMBL/GenBank/DDBJ databases">
        <authorList>
            <person name="Mural R.J."/>
            <person name="Li P.W."/>
            <person name="Adams M.D."/>
            <person name="Amanatides P.G."/>
            <person name="Baden-Tillson H."/>
            <person name="Barnstead M."/>
            <person name="Chin S.H."/>
            <person name="Dew I."/>
            <person name="Evans C.A."/>
            <person name="Ferriera S."/>
            <person name="Flanigan M."/>
            <person name="Fosler C."/>
            <person name="Glodek A."/>
            <person name="Gu Z."/>
            <person name="Holt R.A."/>
            <person name="Jennings D."/>
            <person name="Kraft C.L."/>
            <person name="Lu F."/>
            <person name="Nguyen T."/>
            <person name="Nusskern D.R."/>
            <person name="Pfannkoch C.M."/>
            <person name="Sitter C."/>
            <person name="Sutton G.G."/>
            <person name="Venter J.C."/>
            <person name="Wang Z."/>
            <person name="Woodage T."/>
            <person name="Zheng X.H."/>
            <person name="Zhong F."/>
        </authorList>
    </citation>
    <scope>NUCLEOTIDE SEQUENCE [LARGE SCALE GENOMIC DNA]</scope>
    <source>
        <strain>BN</strain>
        <strain evidence="3">Sprague-Dawley</strain>
    </source>
</reference>
<evidence type="ECO:0000313" key="3">
    <source>
        <dbReference type="Proteomes" id="UP000234681"/>
    </source>
</evidence>
<accession>A6I5R5</accession>
<gene>
    <name evidence="2" type="ORF">rCG_44384</name>
</gene>
<organism evidence="2 3">
    <name type="scientific">Rattus norvegicus</name>
    <name type="common">Rat</name>
    <dbReference type="NCBI Taxonomy" id="10116"/>
    <lineage>
        <taxon>Eukaryota</taxon>
        <taxon>Metazoa</taxon>
        <taxon>Chordata</taxon>
        <taxon>Craniata</taxon>
        <taxon>Vertebrata</taxon>
        <taxon>Euteleostomi</taxon>
        <taxon>Mammalia</taxon>
        <taxon>Eutheria</taxon>
        <taxon>Euarchontoglires</taxon>
        <taxon>Glires</taxon>
        <taxon>Rodentia</taxon>
        <taxon>Myomorpha</taxon>
        <taxon>Muroidea</taxon>
        <taxon>Muridae</taxon>
        <taxon>Murinae</taxon>
        <taxon>Rattus</taxon>
    </lineage>
</organism>
<proteinExistence type="predicted"/>
<feature type="non-terminal residue" evidence="2">
    <location>
        <position position="113"/>
    </location>
</feature>
<keyword evidence="1" id="KW-1133">Transmembrane helix</keyword>
<protein>
    <submittedName>
        <fullName evidence="2">RCG44384</fullName>
    </submittedName>
</protein>
<evidence type="ECO:0000256" key="1">
    <source>
        <dbReference type="SAM" id="Phobius"/>
    </source>
</evidence>
<keyword evidence="1" id="KW-0472">Membrane</keyword>
<dbReference type="AlphaFoldDB" id="A6I5R5"/>
<dbReference type="Proteomes" id="UP000234681">
    <property type="component" value="Chromosome 2"/>
</dbReference>
<sequence>MVVDCLHTSSYSTTLKYSLESVCFFVFSPHTHLLRLAYWFSGKSIHSTSVSSSLGQSSYVFVAVFSYLPILCNRCYKMVSKRFFRCTFKIPSSTFSILLDFDAVCVENKKEFK</sequence>
<keyword evidence="1" id="KW-0812">Transmembrane</keyword>
<dbReference type="EMBL" id="CH473955">
    <property type="protein sequence ID" value="EDM10373.1"/>
    <property type="molecule type" value="Genomic_DNA"/>
</dbReference>
<evidence type="ECO:0000313" key="2">
    <source>
        <dbReference type="EMBL" id="EDM10373.1"/>
    </source>
</evidence>